<accession>I4EM56</accession>
<dbReference type="Gene3D" id="3.30.70.2660">
    <property type="match status" value="1"/>
</dbReference>
<sequence length="244" mass="26934">MSTLLLRLSGPMQSWGTQSRFSERDTGLEPSKSGVIGLLCAALGRSRSEPVADLVSLRMGVRVEREGVMQRDYHTTGGTHRQNDPYGVAKPDGGILSNAVLSNRYYLADAEFLVGLEGDVALLQELDRALKRPRWQLCLGRKAFPPGAPVRLPDAPPWGPGLRDGSLREVLSTYPWLGHLGERWRGRPPEQLRLILDAGIQSGYEVRQDVPVSFAGRSFSTRYVLTEWVDPPPVEGDETCTSHS</sequence>
<comment type="caution">
    <text evidence="2">The sequence shown here is derived from an EMBL/GenBank/DDBJ whole genome shotgun (WGS) entry which is preliminary data.</text>
</comment>
<dbReference type="GO" id="GO:0043571">
    <property type="term" value="P:maintenance of CRISPR repeat elements"/>
    <property type="evidence" value="ECO:0007669"/>
    <property type="project" value="InterPro"/>
</dbReference>
<evidence type="ECO:0000256" key="1">
    <source>
        <dbReference type="ARBA" id="ARBA00023118"/>
    </source>
</evidence>
<evidence type="ECO:0000313" key="3">
    <source>
        <dbReference type="Proteomes" id="UP000004221"/>
    </source>
</evidence>
<dbReference type="NCBIfam" id="TIGR01868">
    <property type="entry name" value="casD_Cas5e"/>
    <property type="match status" value="1"/>
</dbReference>
<dbReference type="Pfam" id="PF09704">
    <property type="entry name" value="Cas_Cas5d"/>
    <property type="match status" value="1"/>
</dbReference>
<protein>
    <submittedName>
        <fullName evidence="2">CRISPR-associated protein Cas5 family</fullName>
    </submittedName>
</protein>
<name>I4EM56_9BACT</name>
<dbReference type="InterPro" id="IPR021124">
    <property type="entry name" value="CRISPR-assoc_prot_Cas5"/>
</dbReference>
<proteinExistence type="predicted"/>
<dbReference type="Proteomes" id="UP000004221">
    <property type="component" value="Unassembled WGS sequence"/>
</dbReference>
<dbReference type="InterPro" id="IPR013422">
    <property type="entry name" value="CRISPR-assoc_prot_Cas5_N"/>
</dbReference>
<evidence type="ECO:0000313" key="2">
    <source>
        <dbReference type="EMBL" id="CCF85769.1"/>
    </source>
</evidence>
<dbReference type="AlphaFoldDB" id="I4EM56"/>
<dbReference type="OrthoDB" id="3189549at2"/>
<keyword evidence="3" id="KW-1185">Reference proteome</keyword>
<dbReference type="GO" id="GO:0051607">
    <property type="term" value="P:defense response to virus"/>
    <property type="evidence" value="ECO:0007669"/>
    <property type="project" value="UniProtKB-KW"/>
</dbReference>
<organism evidence="2 3">
    <name type="scientific">Nitrolancea hollandica Lb</name>
    <dbReference type="NCBI Taxonomy" id="1129897"/>
    <lineage>
        <taxon>Bacteria</taxon>
        <taxon>Pseudomonadati</taxon>
        <taxon>Thermomicrobiota</taxon>
        <taxon>Thermomicrobia</taxon>
        <taxon>Sphaerobacterales</taxon>
        <taxon>Sphaerobacterineae</taxon>
        <taxon>Sphaerobacteraceae</taxon>
        <taxon>Nitrolancea</taxon>
    </lineage>
</organism>
<keyword evidence="1" id="KW-0051">Antiviral defense</keyword>
<dbReference type="NCBIfam" id="TIGR02593">
    <property type="entry name" value="CRISPR_cas5"/>
    <property type="match status" value="1"/>
</dbReference>
<dbReference type="GO" id="GO:0003723">
    <property type="term" value="F:RNA binding"/>
    <property type="evidence" value="ECO:0007669"/>
    <property type="project" value="InterPro"/>
</dbReference>
<reference evidence="2 3" key="1">
    <citation type="journal article" date="2012" name="ISME J.">
        <title>Nitrification expanded: discovery, physiology and genomics of a nitrite-oxidizing bacterium from the phylum Chloroflexi.</title>
        <authorList>
            <person name="Sorokin D.Y."/>
            <person name="Lucker S."/>
            <person name="Vejmelkova D."/>
            <person name="Kostrikina N.A."/>
            <person name="Kleerebezem R."/>
            <person name="Rijpstra W.I."/>
            <person name="Damste J.S."/>
            <person name="Le Paslier D."/>
            <person name="Muyzer G."/>
            <person name="Wagner M."/>
            <person name="van Loosdrecht M.C."/>
            <person name="Daims H."/>
        </authorList>
    </citation>
    <scope>NUCLEOTIDE SEQUENCE [LARGE SCALE GENOMIC DNA]</scope>
    <source>
        <strain evidence="3">none</strain>
    </source>
</reference>
<dbReference type="CDD" id="cd09756">
    <property type="entry name" value="Cas5_I-E"/>
    <property type="match status" value="1"/>
</dbReference>
<gene>
    <name evidence="2" type="ORF">NITHO_5660001</name>
</gene>
<dbReference type="EMBL" id="CAGS01000519">
    <property type="protein sequence ID" value="CCF85769.1"/>
    <property type="molecule type" value="Genomic_DNA"/>
</dbReference>
<dbReference type="InterPro" id="IPR010147">
    <property type="entry name" value="CRISPR-assoc_prot_CasD"/>
</dbReference>